<reference evidence="11 12" key="1">
    <citation type="submission" date="2017-10" db="EMBL/GenBank/DDBJ databases">
        <title>Nyctiphanis sp. nov., isolated from the stomach of the euphausiid Nyctiphanes simplex (Hansen, 1911) in the Gulf of California.</title>
        <authorList>
            <person name="Gomez-Gil B."/>
            <person name="Aguilar-Mendez M."/>
            <person name="Lopez-Cortes A."/>
            <person name="Gomez-Gutierrez J."/>
            <person name="Roque A."/>
            <person name="Lang E."/>
            <person name="Gonzalez-Castillo A."/>
        </authorList>
    </citation>
    <scope>NUCLEOTIDE SEQUENCE [LARGE SCALE GENOMIC DNA]</scope>
    <source>
        <strain evidence="11 12">CAIM 600</strain>
    </source>
</reference>
<keyword evidence="3" id="KW-1003">Cell membrane</keyword>
<feature type="transmembrane region" description="Helical" evidence="8">
    <location>
        <begin position="213"/>
        <end position="234"/>
    </location>
</feature>
<dbReference type="InterPro" id="IPR001633">
    <property type="entry name" value="EAL_dom"/>
</dbReference>
<dbReference type="Pfam" id="PF02378">
    <property type="entry name" value="PTS_EIIC"/>
    <property type="match status" value="1"/>
</dbReference>
<keyword evidence="2" id="KW-0813">Transport</keyword>
<feature type="domain" description="EAL" evidence="9">
    <location>
        <begin position="438"/>
        <end position="690"/>
    </location>
</feature>
<evidence type="ECO:0000256" key="6">
    <source>
        <dbReference type="ARBA" id="ARBA00022989"/>
    </source>
</evidence>
<evidence type="ECO:0000256" key="2">
    <source>
        <dbReference type="ARBA" id="ARBA00022448"/>
    </source>
</evidence>
<accession>A0A4Q0YRK6</accession>
<keyword evidence="5 8" id="KW-0812">Transmembrane</keyword>
<dbReference type="PROSITE" id="PS51105">
    <property type="entry name" value="PTS_EIIC_TYPE_3"/>
    <property type="match status" value="1"/>
</dbReference>
<comment type="subcellular location">
    <subcellularLocation>
        <location evidence="1">Cell membrane</location>
        <topology evidence="1">Multi-pass membrane protein</topology>
    </subcellularLocation>
</comment>
<feature type="transmembrane region" description="Helical" evidence="8">
    <location>
        <begin position="295"/>
        <end position="314"/>
    </location>
</feature>
<keyword evidence="7 8" id="KW-0472">Membrane</keyword>
<feature type="domain" description="PTS EIIC type-3" evidence="10">
    <location>
        <begin position="11"/>
        <end position="395"/>
    </location>
</feature>
<dbReference type="RefSeq" id="WP_129122324.1">
    <property type="nucleotide sequence ID" value="NZ_PEIB01000011.1"/>
</dbReference>
<dbReference type="SUPFAM" id="SSF141868">
    <property type="entry name" value="EAL domain-like"/>
    <property type="match status" value="1"/>
</dbReference>
<keyword evidence="12" id="KW-1185">Reference proteome</keyword>
<feature type="transmembrane region" description="Helical" evidence="8">
    <location>
        <begin position="266"/>
        <end position="289"/>
    </location>
</feature>
<dbReference type="PROSITE" id="PS50883">
    <property type="entry name" value="EAL"/>
    <property type="match status" value="1"/>
</dbReference>
<evidence type="ECO:0000256" key="4">
    <source>
        <dbReference type="ARBA" id="ARBA00022597"/>
    </source>
</evidence>
<protein>
    <submittedName>
        <fullName evidence="11">Signal protein</fullName>
    </submittedName>
</protein>
<dbReference type="AlphaFoldDB" id="A0A4Q0YRK6"/>
<dbReference type="OrthoDB" id="6198205at2"/>
<organism evidence="11 12">
    <name type="scientific">Veronia nyctiphanis</name>
    <dbReference type="NCBI Taxonomy" id="1278244"/>
    <lineage>
        <taxon>Bacteria</taxon>
        <taxon>Pseudomonadati</taxon>
        <taxon>Pseudomonadota</taxon>
        <taxon>Gammaproteobacteria</taxon>
        <taxon>Vibrionales</taxon>
        <taxon>Vibrionaceae</taxon>
        <taxon>Veronia</taxon>
    </lineage>
</organism>
<dbReference type="Proteomes" id="UP000290287">
    <property type="component" value="Unassembled WGS sequence"/>
</dbReference>
<evidence type="ECO:0000313" key="12">
    <source>
        <dbReference type="Proteomes" id="UP000290287"/>
    </source>
</evidence>
<dbReference type="InterPro" id="IPR035919">
    <property type="entry name" value="EAL_sf"/>
</dbReference>
<evidence type="ECO:0000259" key="10">
    <source>
        <dbReference type="PROSITE" id="PS51105"/>
    </source>
</evidence>
<proteinExistence type="predicted"/>
<dbReference type="GO" id="GO:0008982">
    <property type="term" value="F:protein-N(PI)-phosphohistidine-sugar phosphotransferase activity"/>
    <property type="evidence" value="ECO:0007669"/>
    <property type="project" value="InterPro"/>
</dbReference>
<dbReference type="InterPro" id="IPR004501">
    <property type="entry name" value="PTS_EIIC_3"/>
</dbReference>
<dbReference type="InterPro" id="IPR051088">
    <property type="entry name" value="PTS_Sugar-EIIC/EIIB"/>
</dbReference>
<evidence type="ECO:0000256" key="7">
    <source>
        <dbReference type="ARBA" id="ARBA00023136"/>
    </source>
</evidence>
<dbReference type="SMART" id="SM00052">
    <property type="entry name" value="EAL"/>
    <property type="match status" value="1"/>
</dbReference>
<evidence type="ECO:0000256" key="3">
    <source>
        <dbReference type="ARBA" id="ARBA00022475"/>
    </source>
</evidence>
<evidence type="ECO:0000256" key="8">
    <source>
        <dbReference type="SAM" id="Phobius"/>
    </source>
</evidence>
<feature type="transmembrane region" description="Helical" evidence="8">
    <location>
        <begin position="77"/>
        <end position="96"/>
    </location>
</feature>
<evidence type="ECO:0000313" key="11">
    <source>
        <dbReference type="EMBL" id="RXJ73275.1"/>
    </source>
</evidence>
<dbReference type="PANTHER" id="PTHR33989:SF4">
    <property type="entry name" value="PTS SYSTEM N,N'-DIACETYLCHITOBIOSE-SPECIFIC EIIC COMPONENT"/>
    <property type="match status" value="1"/>
</dbReference>
<keyword evidence="4" id="KW-0762">Sugar transport</keyword>
<evidence type="ECO:0000259" key="9">
    <source>
        <dbReference type="PROSITE" id="PS50883"/>
    </source>
</evidence>
<evidence type="ECO:0000256" key="1">
    <source>
        <dbReference type="ARBA" id="ARBA00004651"/>
    </source>
</evidence>
<feature type="transmembrane region" description="Helical" evidence="8">
    <location>
        <begin position="166"/>
        <end position="186"/>
    </location>
</feature>
<sequence length="691" mass="76187">MTNGSENPSSVAFNVAPFKQSLSMSLKAIRDGMLWLVPCLMISSFIGLAAGTLDLLGLGSDSLRLTISIIRYEMVSLYPYLFCASISTMMAIQWRLPRTPIGMLSIVYLAISHQVMDTSSQLVTSTMTFVGITLPLLFVPVISALTEYRWTKILKKDIGGELVKDSMNLIIPAILSTALVLVYASALEGMGDVISIPELSKHLDVFSEPLESGLIYTTFNSLFWFIGINGYYALSPMIEPLNSAVELNNALVASGAEPASIMNMSFLSCFVFVGGSGATLGLVMAILLFSSSNRMRLIALASLPLGFLGINELLMFGLPLILNIKLLVPFVIAPLANLLLAFLVIEMGWVDMPSALAPIPSPIFFNAYISTGGDPAALVLQFAVLISSLLIYTPFIVLLEKESQSEVLYIPSLDTTLNRREEEAYILTTDPVNEQLNKGTEYKGLLSKIKRIREREFFLEYQPQKSLDKGKVVSAEALIRVKDNFGNIEPPMKFMPLFEKAGLLTDIDLWVVARALEDCLDWQKQGVENTVCVNIGCQTISSREAIDKIVRLIKPHPGIVSFEITEESLVEKNRDVERNIAALHAAGSEVHIDDFGTGYSSLSYLNHFEIDAIKIDRSFVLSLDTERGKKVLSSLMGIAEQLDLDVIVEGVETDEQMSFISQFNRVLVQGWSVSKSLSLEQFIQFSGQRNQ</sequence>
<keyword evidence="6 8" id="KW-1133">Transmembrane helix</keyword>
<comment type="caution">
    <text evidence="11">The sequence shown here is derived from an EMBL/GenBank/DDBJ whole genome shotgun (WGS) entry which is preliminary data.</text>
</comment>
<feature type="transmembrane region" description="Helical" evidence="8">
    <location>
        <begin position="33"/>
        <end position="56"/>
    </location>
</feature>
<dbReference type="EMBL" id="PEIB01000011">
    <property type="protein sequence ID" value="RXJ73275.1"/>
    <property type="molecule type" value="Genomic_DNA"/>
</dbReference>
<feature type="transmembrane region" description="Helical" evidence="8">
    <location>
        <begin position="378"/>
        <end position="399"/>
    </location>
</feature>
<dbReference type="Pfam" id="PF00563">
    <property type="entry name" value="EAL"/>
    <property type="match status" value="1"/>
</dbReference>
<dbReference type="InterPro" id="IPR003352">
    <property type="entry name" value="PTS_EIIC"/>
</dbReference>
<dbReference type="GO" id="GO:0005886">
    <property type="term" value="C:plasma membrane"/>
    <property type="evidence" value="ECO:0007669"/>
    <property type="project" value="UniProtKB-SubCell"/>
</dbReference>
<evidence type="ECO:0000256" key="5">
    <source>
        <dbReference type="ARBA" id="ARBA00022692"/>
    </source>
</evidence>
<name>A0A4Q0YRK6_9GAMM</name>
<dbReference type="CDD" id="cd01948">
    <property type="entry name" value="EAL"/>
    <property type="match status" value="1"/>
</dbReference>
<dbReference type="GO" id="GO:0009401">
    <property type="term" value="P:phosphoenolpyruvate-dependent sugar phosphotransferase system"/>
    <property type="evidence" value="ECO:0007669"/>
    <property type="project" value="InterPro"/>
</dbReference>
<feature type="transmembrane region" description="Helical" evidence="8">
    <location>
        <begin position="326"/>
        <end position="345"/>
    </location>
</feature>
<dbReference type="PANTHER" id="PTHR33989">
    <property type="match status" value="1"/>
</dbReference>
<gene>
    <name evidence="11" type="ORF">CS022_11150</name>
</gene>
<feature type="transmembrane region" description="Helical" evidence="8">
    <location>
        <begin position="122"/>
        <end position="145"/>
    </location>
</feature>
<dbReference type="Gene3D" id="3.20.20.450">
    <property type="entry name" value="EAL domain"/>
    <property type="match status" value="1"/>
</dbReference>